<evidence type="ECO:0000256" key="2">
    <source>
        <dbReference type="ARBA" id="ARBA00023125"/>
    </source>
</evidence>
<comment type="caution">
    <text evidence="5">The sequence shown here is derived from an EMBL/GenBank/DDBJ whole genome shotgun (WGS) entry which is preliminary data.</text>
</comment>
<dbReference type="Gene3D" id="3.40.50.880">
    <property type="match status" value="1"/>
</dbReference>
<keyword evidence="1" id="KW-0805">Transcription regulation</keyword>
<dbReference type="InterPro" id="IPR029062">
    <property type="entry name" value="Class_I_gatase-like"/>
</dbReference>
<evidence type="ECO:0000259" key="4">
    <source>
        <dbReference type="PROSITE" id="PS01124"/>
    </source>
</evidence>
<dbReference type="PROSITE" id="PS01124">
    <property type="entry name" value="HTH_ARAC_FAMILY_2"/>
    <property type="match status" value="1"/>
</dbReference>
<dbReference type="PANTHER" id="PTHR43130:SF11">
    <property type="entry name" value="TRANSCRIPTIONAL REGULATORY PROTEIN"/>
    <property type="match status" value="1"/>
</dbReference>
<dbReference type="Pfam" id="PF12833">
    <property type="entry name" value="HTH_18"/>
    <property type="match status" value="1"/>
</dbReference>
<name>A0ABT6VRM5_9GAMM</name>
<keyword evidence="2" id="KW-0238">DNA-binding</keyword>
<organism evidence="5 6">
    <name type="scientific">Halomonas kalidii</name>
    <dbReference type="NCBI Taxonomy" id="3043293"/>
    <lineage>
        <taxon>Bacteria</taxon>
        <taxon>Pseudomonadati</taxon>
        <taxon>Pseudomonadota</taxon>
        <taxon>Gammaproteobacteria</taxon>
        <taxon>Oceanospirillales</taxon>
        <taxon>Halomonadaceae</taxon>
        <taxon>Halomonas</taxon>
    </lineage>
</organism>
<dbReference type="Gene3D" id="1.10.10.60">
    <property type="entry name" value="Homeodomain-like"/>
    <property type="match status" value="2"/>
</dbReference>
<dbReference type="SUPFAM" id="SSF46689">
    <property type="entry name" value="Homeodomain-like"/>
    <property type="match status" value="2"/>
</dbReference>
<dbReference type="PANTHER" id="PTHR43130">
    <property type="entry name" value="ARAC-FAMILY TRANSCRIPTIONAL REGULATOR"/>
    <property type="match status" value="1"/>
</dbReference>
<reference evidence="5 6" key="1">
    <citation type="submission" date="2023-04" db="EMBL/GenBank/DDBJ databases">
        <title>Halomonas strains isolated from rhizosphere soil.</title>
        <authorList>
            <person name="Xu L."/>
            <person name="Sun J.-Q."/>
        </authorList>
    </citation>
    <scope>NUCLEOTIDE SEQUENCE [LARGE SCALE GENOMIC DNA]</scope>
    <source>
        <strain evidence="5 6">LN1S58</strain>
    </source>
</reference>
<proteinExistence type="predicted"/>
<dbReference type="InterPro" id="IPR052158">
    <property type="entry name" value="INH-QAR"/>
</dbReference>
<accession>A0ABT6VRM5</accession>
<dbReference type="InterPro" id="IPR018062">
    <property type="entry name" value="HTH_AraC-typ_CS"/>
</dbReference>
<dbReference type="InterPro" id="IPR009057">
    <property type="entry name" value="Homeodomain-like_sf"/>
</dbReference>
<gene>
    <name evidence="5" type="ORF">QLQ84_16690</name>
</gene>
<dbReference type="PROSITE" id="PS00041">
    <property type="entry name" value="HTH_ARAC_FAMILY_1"/>
    <property type="match status" value="1"/>
</dbReference>
<dbReference type="SMART" id="SM00342">
    <property type="entry name" value="HTH_ARAC"/>
    <property type="match status" value="1"/>
</dbReference>
<dbReference type="RefSeq" id="WP_282722886.1">
    <property type="nucleotide sequence ID" value="NZ_JASCQO010000044.1"/>
</dbReference>
<evidence type="ECO:0000256" key="1">
    <source>
        <dbReference type="ARBA" id="ARBA00023015"/>
    </source>
</evidence>
<dbReference type="SUPFAM" id="SSF52317">
    <property type="entry name" value="Class I glutamine amidotransferase-like"/>
    <property type="match status" value="1"/>
</dbReference>
<keyword evidence="6" id="KW-1185">Reference proteome</keyword>
<protein>
    <submittedName>
        <fullName evidence="5">Helix-turn-helix domain-containing protein</fullName>
    </submittedName>
</protein>
<evidence type="ECO:0000313" key="5">
    <source>
        <dbReference type="EMBL" id="MDI5935436.1"/>
    </source>
</evidence>
<dbReference type="InterPro" id="IPR018060">
    <property type="entry name" value="HTH_AraC"/>
</dbReference>
<feature type="domain" description="HTH araC/xylS-type" evidence="4">
    <location>
        <begin position="233"/>
        <end position="331"/>
    </location>
</feature>
<evidence type="ECO:0000256" key="3">
    <source>
        <dbReference type="ARBA" id="ARBA00023163"/>
    </source>
</evidence>
<sequence>MERRLSPKRVSLLALPAESTGTPIHGLYETLILASAVIQGPDAAAAPLFAAEIVGPERGIFPSACGLPLEVHRAMHEVEATDIVITASMLFENQEWQTGQHPETVAWLQRMHRQGADLCSACAGALLLAETGLLDGLDTTTHWAFAPTFRRNFPHIRLRIDELLIVAGQRGELVMSGAASSWQDLILFLIARHVSPTAAQAIGKFLLYHWDSRSQAPFVPFVPPTDHGDGTIRQLQEWLHARDTKDVTVEEMASQSGLPRPTFYRRFKQATGYSPVHYLQHLRIEKAKQLLEGSDEPVEEISWQVGYEETAAFRRTFKRITRLSPGEFRRKFRFPAIPATTAR</sequence>
<dbReference type="Proteomes" id="UP001244242">
    <property type="component" value="Unassembled WGS sequence"/>
</dbReference>
<dbReference type="EMBL" id="JASCQO010000044">
    <property type="protein sequence ID" value="MDI5935436.1"/>
    <property type="molecule type" value="Genomic_DNA"/>
</dbReference>
<keyword evidence="3" id="KW-0804">Transcription</keyword>
<evidence type="ECO:0000313" key="6">
    <source>
        <dbReference type="Proteomes" id="UP001244242"/>
    </source>
</evidence>